<feature type="region of interest" description="Disordered" evidence="2">
    <location>
        <begin position="2326"/>
        <end position="2348"/>
    </location>
</feature>
<proteinExistence type="predicted"/>
<feature type="region of interest" description="Disordered" evidence="2">
    <location>
        <begin position="3057"/>
        <end position="3125"/>
    </location>
</feature>
<reference evidence="4" key="1">
    <citation type="journal article" date="2006" name="PLoS Biol.">
        <title>Macronuclear genome sequence of the ciliate Tetrahymena thermophila, a model eukaryote.</title>
        <authorList>
            <person name="Eisen J.A."/>
            <person name="Coyne R.S."/>
            <person name="Wu M."/>
            <person name="Wu D."/>
            <person name="Thiagarajan M."/>
            <person name="Wortman J.R."/>
            <person name="Badger J.H."/>
            <person name="Ren Q."/>
            <person name="Amedeo P."/>
            <person name="Jones K.M."/>
            <person name="Tallon L.J."/>
            <person name="Delcher A.L."/>
            <person name="Salzberg S.L."/>
            <person name="Silva J.C."/>
            <person name="Haas B.J."/>
            <person name="Majoros W.H."/>
            <person name="Farzad M."/>
            <person name="Carlton J.M."/>
            <person name="Smith R.K. Jr."/>
            <person name="Garg J."/>
            <person name="Pearlman R.E."/>
            <person name="Karrer K.M."/>
            <person name="Sun L."/>
            <person name="Manning G."/>
            <person name="Elde N.C."/>
            <person name="Turkewitz A.P."/>
            <person name="Asai D.J."/>
            <person name="Wilkes D.E."/>
            <person name="Wang Y."/>
            <person name="Cai H."/>
            <person name="Collins K."/>
            <person name="Stewart B.A."/>
            <person name="Lee S.R."/>
            <person name="Wilamowska K."/>
            <person name="Weinberg Z."/>
            <person name="Ruzzo W.L."/>
            <person name="Wloga D."/>
            <person name="Gaertig J."/>
            <person name="Frankel J."/>
            <person name="Tsao C.-C."/>
            <person name="Gorovsky M.A."/>
            <person name="Keeling P.J."/>
            <person name="Waller R.F."/>
            <person name="Patron N.J."/>
            <person name="Cherry J.M."/>
            <person name="Stover N.A."/>
            <person name="Krieger C.J."/>
            <person name="del Toro C."/>
            <person name="Ryder H.F."/>
            <person name="Williamson S.C."/>
            <person name="Barbeau R.A."/>
            <person name="Hamilton E.P."/>
            <person name="Orias E."/>
        </authorList>
    </citation>
    <scope>NUCLEOTIDE SEQUENCE [LARGE SCALE GENOMIC DNA]</scope>
    <source>
        <strain evidence="4">SB210</strain>
    </source>
</reference>
<feature type="compositionally biased region" description="Polar residues" evidence="2">
    <location>
        <begin position="2772"/>
        <end position="2782"/>
    </location>
</feature>
<dbReference type="KEGG" id="tet:TTHERM_00030330"/>
<feature type="region of interest" description="Disordered" evidence="2">
    <location>
        <begin position="1886"/>
        <end position="1950"/>
    </location>
</feature>
<feature type="compositionally biased region" description="Basic and acidic residues" evidence="2">
    <location>
        <begin position="1639"/>
        <end position="1648"/>
    </location>
</feature>
<feature type="region of interest" description="Disordered" evidence="2">
    <location>
        <begin position="2431"/>
        <end position="2462"/>
    </location>
</feature>
<evidence type="ECO:0000313" key="3">
    <source>
        <dbReference type="EMBL" id="EAR86326.2"/>
    </source>
</evidence>
<dbReference type="RefSeq" id="XP_976930.2">
    <property type="nucleotide sequence ID" value="XM_971837.2"/>
</dbReference>
<accession>Q22MU0</accession>
<feature type="compositionally biased region" description="Basic and acidic residues" evidence="2">
    <location>
        <begin position="2581"/>
        <end position="2590"/>
    </location>
</feature>
<feature type="region of interest" description="Disordered" evidence="2">
    <location>
        <begin position="2929"/>
        <end position="2949"/>
    </location>
</feature>
<feature type="compositionally biased region" description="Basic and acidic residues" evidence="2">
    <location>
        <begin position="3371"/>
        <end position="3380"/>
    </location>
</feature>
<dbReference type="OrthoDB" id="313510at2759"/>
<feature type="compositionally biased region" description="Polar residues" evidence="2">
    <location>
        <begin position="2594"/>
        <end position="2605"/>
    </location>
</feature>
<feature type="compositionally biased region" description="Polar residues" evidence="2">
    <location>
        <begin position="3299"/>
        <end position="3308"/>
    </location>
</feature>
<evidence type="ECO:0000256" key="1">
    <source>
        <dbReference type="SAM" id="Coils"/>
    </source>
</evidence>
<name>Q22MU0_TETTS</name>
<feature type="compositionally biased region" description="Low complexity" evidence="2">
    <location>
        <begin position="3357"/>
        <end position="3366"/>
    </location>
</feature>
<dbReference type="STRING" id="312017.Q22MU0"/>
<dbReference type="EMBL" id="GG662720">
    <property type="protein sequence ID" value="EAR86326.2"/>
    <property type="molecule type" value="Genomic_DNA"/>
</dbReference>
<feature type="region of interest" description="Disordered" evidence="2">
    <location>
        <begin position="3239"/>
        <end position="3276"/>
    </location>
</feature>
<keyword evidence="4" id="KW-1185">Reference proteome</keyword>
<feature type="compositionally biased region" description="Low complexity" evidence="2">
    <location>
        <begin position="3155"/>
        <end position="3165"/>
    </location>
</feature>
<feature type="region of interest" description="Disordered" evidence="2">
    <location>
        <begin position="3144"/>
        <end position="3180"/>
    </location>
</feature>
<feature type="compositionally biased region" description="Polar residues" evidence="2">
    <location>
        <begin position="3239"/>
        <end position="3255"/>
    </location>
</feature>
<feature type="region of interest" description="Disordered" evidence="2">
    <location>
        <begin position="2090"/>
        <end position="2124"/>
    </location>
</feature>
<dbReference type="eggNOG" id="ENOG502SMXI">
    <property type="taxonomic scope" value="Eukaryota"/>
</dbReference>
<feature type="compositionally biased region" description="Low complexity" evidence="2">
    <location>
        <begin position="1933"/>
        <end position="1944"/>
    </location>
</feature>
<feature type="region of interest" description="Disordered" evidence="2">
    <location>
        <begin position="2578"/>
        <end position="2613"/>
    </location>
</feature>
<feature type="region of interest" description="Disordered" evidence="2">
    <location>
        <begin position="2145"/>
        <end position="2171"/>
    </location>
</feature>
<keyword evidence="1" id="KW-0175">Coiled coil</keyword>
<dbReference type="Proteomes" id="UP000009168">
    <property type="component" value="Unassembled WGS sequence"/>
</dbReference>
<feature type="compositionally biased region" description="Polar residues" evidence="2">
    <location>
        <begin position="3116"/>
        <end position="3125"/>
    </location>
</feature>
<feature type="compositionally biased region" description="Low complexity" evidence="2">
    <location>
        <begin position="3323"/>
        <end position="3344"/>
    </location>
</feature>
<feature type="compositionally biased region" description="Basic and acidic residues" evidence="2">
    <location>
        <begin position="566"/>
        <end position="577"/>
    </location>
</feature>
<dbReference type="HOGENOM" id="CLU_224813_0_0_1"/>
<feature type="region of interest" description="Disordered" evidence="2">
    <location>
        <begin position="2772"/>
        <end position="2815"/>
    </location>
</feature>
<feature type="compositionally biased region" description="Low complexity" evidence="2">
    <location>
        <begin position="1628"/>
        <end position="1638"/>
    </location>
</feature>
<organism evidence="3 4">
    <name type="scientific">Tetrahymena thermophila (strain SB210)</name>
    <dbReference type="NCBI Taxonomy" id="312017"/>
    <lineage>
        <taxon>Eukaryota</taxon>
        <taxon>Sar</taxon>
        <taxon>Alveolata</taxon>
        <taxon>Ciliophora</taxon>
        <taxon>Intramacronucleata</taxon>
        <taxon>Oligohymenophorea</taxon>
        <taxon>Hymenostomatida</taxon>
        <taxon>Tetrahymenina</taxon>
        <taxon>Tetrahymenidae</taxon>
        <taxon>Tetrahymena</taxon>
    </lineage>
</organism>
<gene>
    <name evidence="3" type="ORF">TTHERM_00030330</name>
</gene>
<feature type="compositionally biased region" description="Polar residues" evidence="2">
    <location>
        <begin position="1903"/>
        <end position="1914"/>
    </location>
</feature>
<evidence type="ECO:0000256" key="2">
    <source>
        <dbReference type="SAM" id="MobiDB-lite"/>
    </source>
</evidence>
<feature type="compositionally biased region" description="Basic and acidic residues" evidence="2">
    <location>
        <begin position="3104"/>
        <end position="3115"/>
    </location>
</feature>
<sequence length="3522" mass="406651">MQNSVNSNHSQNGSNLMHEIAFSDQLIKFTVTDNASAPLVNSVSSIDNSNHSANPVIELPNEQMKVEKSQNLLINMQFELSEPYLITNIHLVSTYMEFSKANFEFYQAKQNQFSHQRINGIEKNAQNHQFINMIKLEPSQCGFLEKLGLVSEEQSQNKEYQLKVLGIAQALKLQFQITSHTVMDVLVKFQNDHQNYSDSVFDNIKQFLGSDQDDLTHNKLLDIDDALSLFKVCFESIQIFGYKLSCSPPASHGVGLLNLSNIFYKHNRIEEAIETEILSGLSFMSSRKFVQSSEIFMKAAKYFRNKYLKSISKDMNQVLLKKSKQNNNLIESIQNSQVGKLQLEKSGDLMNYILQRNSLKQHFQLFQSAQSIQPSHQIRTSYSVQGNNYFVQENQLKQNLLDNASFNSLIQQTSNKNLIKSAKMELLAADCIVQPCMLNLKVAAYSRAIDSFTNMNDDLQVNINNNFDPYSALLKLSPHLTKLCLKCLTDKQENIQIAAIKTLEFMVEQLGCTLGNQLPCILISVFMNYPILKEEEQTILKQYDISDSEDNEEQWALSQNSSRSGLKTDKDDSDKKRNSSNIENIENEEDLEKEIFHDENADRVLKNEDTTKKASKSENEAKKIIIVEEERFEELDFEKEKQPTKKTQKETEIDKKFTKKGSNSLQTLAQIRKKMEKRQKGNFVSKGSFQHIVDSYHHFLETFINVLASASSQILRIIFQEIISVYILLRELSPDLRIYVFRIAEKILAICQGDVQIDMSFFHYMLYAIDGSGYESFYTEAQITNIQYYALKLWETIKLKLVYNMNISQLNGVINWISEMLLALLEAEQEGEKKDLQNILNKVYQLLDLITIITIRYHTNRKNLSPTTFIKSDSYYSKQEELNLEKQINDETDSVLANLVDNGEDENQTNQSNENKKTEKVSQLDVEEETNIILKYFKKIKLNNDNQNKTDQKLILINQKAQICVDNLIKPLILWVENSLQYQSQIDIFKNIWLVMVEIMPEESSINLFDVAYPLLERVAEHIQMSSPPHLMLEFIKIIISSLPKLKLNAQNENVYFLQQFFIIFCDCIPHSVNDEPFQIFDILLYIIQLHLNPEIVKKCIDTLVDKFTMRGKAQKRSQEFFLRVLASKKNVNSFKYFIDECLVSNQEPQFVNQNKKTKQVKMAYKDQDLKQFNNKYEIFQEKINLLQEGLIYLKYYHFENLKLLFEENILSQAIIKIINSGNSKVRIKATNIAKIFLEQYLKGFSSQIAKKNKQEQGKKNKLDTSKKGGTLNTQEKEIEDPDFYQNIFKTDIAETKYIDQIQVLMIKFQLQITKVTFCQENRDNKLLFNSLIILDLLFQTIFSGPSVQNEIEKYIKEKQPEISNTFVVESNSDKNQANENNLTSAESQNFQLVPDSNDLDLNNLLIQPNTLFIRTSSEFQELRLNEIIDLVPLVSNLLHSPWSNIRSLTYGLLCYWVKPNIGNYKTAQQKQFMNLILDIIESLLINQESECRTGGLNIVGSLCGLGYNFDAYTDKMKDILGLFRQCENIIPAKIWKAIYKIQFDWDSTNQAAALALIQLCAPKKKIKKFYLQMNKTSSIVLNLDQKNNSNSRLSVFSQLNQGKDDSFIKFSNIFSKQNEKKNIKRAQSVQVSSLQKQSNEKGQDNQENKQISELVISRNNDNLLVSNQDEVIQKYQEENAKMGSQNEYKNSVKSANIINNNSNQDEEESQKVFSDDEIEGIFWVEQLNSKDIRDYISMFRNEYKPPSTLWIERVNYNNEEDSGQLFQDQQEAIQLSEETDILTVQQRSNAQQKQQAQQINFRQQNNQNHQLGQYIDQEVQFQQTNGIKVFNEQNEQDQGAKASKMHRGNINHDIIDDQLELEQLGIIDAGDEDWNESEENRIVNQHNSDLQFQAKKDKDQLSDNQNTKQTQYLTDEEPQQKLFINERKKFQSNKNQQSSQNSNEYLGSPRDMIQKKERTKNQQTFPTDDDDDLDEEALEAELKDKIEQNFNINSETNELELMDDQSYSYQPLQHQKLFINPQSNSNLKTPANQKRETYNLPTSNSEEEVINNQINVNHESKTYLQKLMQTNSDKKNKIMKNLDILSQTSSKQDEVIRLSESSSISKEENESSKNQLQEIVHSGELEKDDKLKIKVENDFQEQLNTQQNENVDKNEKQNIQSQKQDQNKSEKVFNINSFLMNDKEYKQQKIYQDQKQLLLKQSKMSNLLTNQQQQQTNDNKNNQLSHINIQQQIIQQQQLLADAQSKKKQPILIEGDGNSSNKLMQLSDSNSIQDFCFDINHDTSSSQEKTENANDKLFYISKTQESGDLNETDNYNKNNFEILDSNETQQSNDSEKSNKLYSKTQQSQEQNIKWENISLKLQQQQQNKGNKFEQALAFSFQNSNQTSMPQSNHASVLLIQNKKGEEVSSSIAQQSEQTSSKVFNSFQMVQHQKSNDEDTSPNKLYDGSQFQSAEFERSPDTDRENILNINLYQNDKINNFGSSPPIARKIIQDEKTKENFVQSCQNYQNFDYEKQNYEKYLEKDKNESQKKNDFRECSQESLMQQLANYQKFDKKTTLQYTSSSEDQVVILDSNQTLDRPTSKDNKSKILIDTSGNYSKNSAGGFSSDDRRQQKNLSNIDEVLEESKFVQQNTNGLVTTIKKKIQKKDQDGEQYFVREGESSRYNKKDEGIIEEFLTEEESSTEEQSQVKLKQRYASEPAALQPIYPISSAQSPSQSLLQKSEEYFGRFQGQVQQINTPLLSGQSHLISQQSTQQQILSTANATGNTTAHEINHINSASSKNTKRSVNKSKERSNSPKHKKTQKKMQTQLQQTNNQIQQQQLQIYQQQNQQLSQLQSISSYQQSQLHSPQQQQQTQYYNSENLTAFQTPLIQKSLTPSNRAKEIAFRRNSNSSQKGLSAQSNGEIFTSKKRLNMNDNIHSHHLQNNQYMNNSSNSKHNKTSESGGNGTHGKYYKSIGYKLLTKNHSTNNIFNTSSLINTTQGSTSFNNGSAINLALSQLHNNTSNNQQKSNNVCKDKLIKKLMTSKGLDASELKSVIKLHQQTQMFFNHPQNTQYIPIGSSSGDTKNRVMLSKSPQQKNIRKSSHDSAEKSKKKSKSTSPLNERIEMSSDENKDSYPNSLHISSNYQNSLKNSKLGVQFSKDQIHNSSKSQNISEQLQSFQSQKQFKKGEQQLKSQQNINQQQYLQSSITANQFDDDQIQQRYKRNFSNLQINEEKNENSDDTSKATVNDDLSHHFQTLSQQGRSNSYGKIHNNSGKKKRKSKSKEQLTLNENGYEITNSKKEKFGLNEKELTVSLASSTKSSNVQIKNKKFQPLNISGLNPQQIKTQPSSSKQQQQQQQQQQFERFLNQGASSGNKQNIQNKRSSSSKKQKELSKSKSKKEVVILQNISQQIQSFNQQVNNNTSSGQINQEQQINKQKLKNEILNFAPINQNKNKKYESTISSQLKMLQQSSNTQPQQLSNDSYLVFDAQQQFFKIQNINQNPNSNYNEFMKNAQQMINNKNNQQKNINKEIMDELNQTL</sequence>
<dbReference type="InParanoid" id="Q22MU0"/>
<feature type="coiled-coil region" evidence="1">
    <location>
        <begin position="3489"/>
        <end position="3520"/>
    </location>
</feature>
<protein>
    <submittedName>
        <fullName evidence="3">Uncharacterized protein</fullName>
    </submittedName>
</protein>
<feature type="region of interest" description="Disordered" evidence="2">
    <location>
        <begin position="551"/>
        <end position="596"/>
    </location>
</feature>
<feature type="region of interest" description="Disordered" evidence="2">
    <location>
        <begin position="1626"/>
        <end position="1649"/>
    </location>
</feature>
<dbReference type="GeneID" id="7828663"/>
<evidence type="ECO:0000313" key="4">
    <source>
        <dbReference type="Proteomes" id="UP000009168"/>
    </source>
</evidence>
<feature type="region of interest" description="Disordered" evidence="2">
    <location>
        <begin position="3299"/>
        <end position="3380"/>
    </location>
</feature>